<evidence type="ECO:0000313" key="2">
    <source>
        <dbReference type="Proteomes" id="UP000271889"/>
    </source>
</evidence>
<protein>
    <submittedName>
        <fullName evidence="1">Uncharacterized protein</fullName>
    </submittedName>
</protein>
<accession>A0A3P6S5L5</accession>
<dbReference type="OrthoDB" id="10578994at2759"/>
<reference evidence="1 2" key="1">
    <citation type="submission" date="2018-11" db="EMBL/GenBank/DDBJ databases">
        <authorList>
            <consortium name="Pathogen Informatics"/>
        </authorList>
    </citation>
    <scope>NUCLEOTIDE SEQUENCE [LARGE SCALE GENOMIC DNA]</scope>
</reference>
<organism evidence="1 2">
    <name type="scientific">Cylicostephanus goldi</name>
    <name type="common">Nematode worm</name>
    <dbReference type="NCBI Taxonomy" id="71465"/>
    <lineage>
        <taxon>Eukaryota</taxon>
        <taxon>Metazoa</taxon>
        <taxon>Ecdysozoa</taxon>
        <taxon>Nematoda</taxon>
        <taxon>Chromadorea</taxon>
        <taxon>Rhabditida</taxon>
        <taxon>Rhabditina</taxon>
        <taxon>Rhabditomorpha</taxon>
        <taxon>Strongyloidea</taxon>
        <taxon>Strongylidae</taxon>
        <taxon>Cylicostephanus</taxon>
    </lineage>
</organism>
<dbReference type="EMBL" id="UYRV01017165">
    <property type="protein sequence ID" value="VDK62860.1"/>
    <property type="molecule type" value="Genomic_DNA"/>
</dbReference>
<name>A0A3P6S5L5_CYLGO</name>
<proteinExistence type="predicted"/>
<gene>
    <name evidence="1" type="ORF">CGOC_LOCUS5587</name>
</gene>
<sequence length="142" mass="16325">MLIAEMTNLKQEIIELKQENIHLKRLVEDKEIVIDSLLDWISRFRQQDRLSDRGSTLRDEVLPSERSCSSSSVSSFSLCPYHSRRPDQMLPSKATPSSKVVRCAEMALLLSCVYQRLHDWSILAFSTFGLVQTPTNGFRMAY</sequence>
<dbReference type="AlphaFoldDB" id="A0A3P6S5L5"/>
<evidence type="ECO:0000313" key="1">
    <source>
        <dbReference type="EMBL" id="VDK62860.1"/>
    </source>
</evidence>
<dbReference type="Proteomes" id="UP000271889">
    <property type="component" value="Unassembled WGS sequence"/>
</dbReference>
<keyword evidence="2" id="KW-1185">Reference proteome</keyword>